<evidence type="ECO:0000313" key="2">
    <source>
        <dbReference type="Proteomes" id="UP001060085"/>
    </source>
</evidence>
<evidence type="ECO:0000313" key="1">
    <source>
        <dbReference type="EMBL" id="KAI5650255.1"/>
    </source>
</evidence>
<name>A0ACB9ZRN3_CATRO</name>
<reference evidence="2" key="1">
    <citation type="journal article" date="2023" name="Nat. Plants">
        <title>Single-cell RNA sequencing provides a high-resolution roadmap for understanding the multicellular compartmentation of specialized metabolism.</title>
        <authorList>
            <person name="Sun S."/>
            <person name="Shen X."/>
            <person name="Li Y."/>
            <person name="Li Y."/>
            <person name="Wang S."/>
            <person name="Li R."/>
            <person name="Zhang H."/>
            <person name="Shen G."/>
            <person name="Guo B."/>
            <person name="Wei J."/>
            <person name="Xu J."/>
            <person name="St-Pierre B."/>
            <person name="Chen S."/>
            <person name="Sun C."/>
        </authorList>
    </citation>
    <scope>NUCLEOTIDE SEQUENCE [LARGE SCALE GENOMIC DNA]</scope>
</reference>
<gene>
    <name evidence="1" type="ORF">M9H77_36260</name>
</gene>
<comment type="caution">
    <text evidence="1">The sequence shown here is derived from an EMBL/GenBank/DDBJ whole genome shotgun (WGS) entry which is preliminary data.</text>
</comment>
<organism evidence="1 2">
    <name type="scientific">Catharanthus roseus</name>
    <name type="common">Madagascar periwinkle</name>
    <name type="synonym">Vinca rosea</name>
    <dbReference type="NCBI Taxonomy" id="4058"/>
    <lineage>
        <taxon>Eukaryota</taxon>
        <taxon>Viridiplantae</taxon>
        <taxon>Streptophyta</taxon>
        <taxon>Embryophyta</taxon>
        <taxon>Tracheophyta</taxon>
        <taxon>Spermatophyta</taxon>
        <taxon>Magnoliopsida</taxon>
        <taxon>eudicotyledons</taxon>
        <taxon>Gunneridae</taxon>
        <taxon>Pentapetalae</taxon>
        <taxon>asterids</taxon>
        <taxon>lamiids</taxon>
        <taxon>Gentianales</taxon>
        <taxon>Apocynaceae</taxon>
        <taxon>Rauvolfioideae</taxon>
        <taxon>Vinceae</taxon>
        <taxon>Catharanthinae</taxon>
        <taxon>Catharanthus</taxon>
    </lineage>
</organism>
<sequence>MANVLHTVFGVFGNIFGLFLFLAPMITFKRIITKRSTEQFSGIPYVMTLLNCLLSTWYGLPFISPNNILVSIINGTGAGLELIYVIIFLIFAPKKEKAKVFGLFVFVVTFFSTIALVSMLALHGKKRKLLCGYAAMIFSIIMYGAPLSVMRMVIKTKSVEYMPFFLSLFVFLCGTSWFIYGLLGKDPFVYVNNGFGSALGAAQLILYAIYRGKQGEKVPIAENGDLEMEANESSKKKQTHAV</sequence>
<proteinExistence type="predicted"/>
<accession>A0ACB9ZRN3</accession>
<protein>
    <submittedName>
        <fullName evidence="1">Uncharacterized protein</fullName>
    </submittedName>
</protein>
<dbReference type="EMBL" id="CM044708">
    <property type="protein sequence ID" value="KAI5650255.1"/>
    <property type="molecule type" value="Genomic_DNA"/>
</dbReference>
<dbReference type="Proteomes" id="UP001060085">
    <property type="component" value="Linkage Group LG08"/>
</dbReference>
<keyword evidence="2" id="KW-1185">Reference proteome</keyword>